<reference evidence="1 2" key="1">
    <citation type="submission" date="2016-07" db="EMBL/GenBank/DDBJ databases">
        <title>Pervasive Adenine N6-methylation of Active Genes in Fungi.</title>
        <authorList>
            <consortium name="DOE Joint Genome Institute"/>
            <person name="Mondo S.J."/>
            <person name="Dannebaum R.O."/>
            <person name="Kuo R.C."/>
            <person name="Labutti K."/>
            <person name="Haridas S."/>
            <person name="Kuo A."/>
            <person name="Salamov A."/>
            <person name="Ahrendt S.R."/>
            <person name="Lipzen A."/>
            <person name="Sullivan W."/>
            <person name="Andreopoulos W.B."/>
            <person name="Clum A."/>
            <person name="Lindquist E."/>
            <person name="Daum C."/>
            <person name="Ramamoorthy G.K."/>
            <person name="Gryganskyi A."/>
            <person name="Culley D."/>
            <person name="Magnuson J.K."/>
            <person name="James T.Y."/>
            <person name="O'Malley M.A."/>
            <person name="Stajich J.E."/>
            <person name="Spatafora J.W."/>
            <person name="Visel A."/>
            <person name="Grigoriev I.V."/>
        </authorList>
    </citation>
    <scope>NUCLEOTIDE SEQUENCE [LARGE SCALE GENOMIC DNA]</scope>
    <source>
        <strain evidence="1 2">JEL800</strain>
    </source>
</reference>
<dbReference type="AlphaFoldDB" id="A0A1Y2CLL3"/>
<evidence type="ECO:0000313" key="1">
    <source>
        <dbReference type="EMBL" id="ORY47912.1"/>
    </source>
</evidence>
<keyword evidence="2" id="KW-1185">Reference proteome</keyword>
<evidence type="ECO:0000313" key="2">
    <source>
        <dbReference type="Proteomes" id="UP000193642"/>
    </source>
</evidence>
<name>A0A1Y2CLL3_9FUNG</name>
<proteinExistence type="predicted"/>
<dbReference type="OrthoDB" id="10282372at2759"/>
<dbReference type="EMBL" id="MCGO01000013">
    <property type="protein sequence ID" value="ORY47912.1"/>
    <property type="molecule type" value="Genomic_DNA"/>
</dbReference>
<comment type="caution">
    <text evidence="1">The sequence shown here is derived from an EMBL/GenBank/DDBJ whole genome shotgun (WGS) entry which is preliminary data.</text>
</comment>
<protein>
    <submittedName>
        <fullName evidence="1">Uncharacterized protein</fullName>
    </submittedName>
</protein>
<dbReference type="Proteomes" id="UP000193642">
    <property type="component" value="Unassembled WGS sequence"/>
</dbReference>
<gene>
    <name evidence="1" type="ORF">BCR33DRAFT_736048</name>
</gene>
<accession>A0A1Y2CLL3</accession>
<organism evidence="1 2">
    <name type="scientific">Rhizoclosmatium globosum</name>
    <dbReference type="NCBI Taxonomy" id="329046"/>
    <lineage>
        <taxon>Eukaryota</taxon>
        <taxon>Fungi</taxon>
        <taxon>Fungi incertae sedis</taxon>
        <taxon>Chytridiomycota</taxon>
        <taxon>Chytridiomycota incertae sedis</taxon>
        <taxon>Chytridiomycetes</taxon>
        <taxon>Chytridiales</taxon>
        <taxon>Chytriomycetaceae</taxon>
        <taxon>Rhizoclosmatium</taxon>
    </lineage>
</organism>
<sequence>MTTNASSKTTYEGIIPSIVFNVDYKIISNGAETVGNVAALKDSINTITQHLMVLKIQISDQEKNRSIEWACTNAAINAFSYWRNRDPYLPVQEESTSYVKRILLSFKAGRGHPIAGKSVTRYKQQYNADGNQTSSSDGEEEFRNALINQIHELLGKKPRVALEEENYTIHYD</sequence>